<evidence type="ECO:0000256" key="14">
    <source>
        <dbReference type="ARBA" id="ARBA00042102"/>
    </source>
</evidence>
<dbReference type="Proteomes" id="UP000095409">
    <property type="component" value="Unassembled WGS sequence"/>
</dbReference>
<dbReference type="InterPro" id="IPR013749">
    <property type="entry name" value="PM/HMP-P_kinase-1"/>
</dbReference>
<dbReference type="FunFam" id="3.40.1190.20:FF:000003">
    <property type="entry name" value="Phosphomethylpyrimidine kinase ThiD"/>
    <property type="match status" value="1"/>
</dbReference>
<reference evidence="17 18" key="1">
    <citation type="submission" date="2015-09" db="EMBL/GenBank/DDBJ databases">
        <authorList>
            <consortium name="Pathogen Informatics"/>
        </authorList>
    </citation>
    <scope>NUCLEOTIDE SEQUENCE [LARGE SCALE GENOMIC DNA]</scope>
    <source>
        <strain evidence="17 18">2789STDY5608837</strain>
    </source>
</reference>
<accession>A0A174A6X1</accession>
<evidence type="ECO:0000256" key="5">
    <source>
        <dbReference type="ARBA" id="ARBA00012135"/>
    </source>
</evidence>
<evidence type="ECO:0000256" key="7">
    <source>
        <dbReference type="ARBA" id="ARBA00019161"/>
    </source>
</evidence>
<keyword evidence="11" id="KW-0067">ATP-binding</keyword>
<evidence type="ECO:0000313" key="17">
    <source>
        <dbReference type="EMBL" id="CUN83138.1"/>
    </source>
</evidence>
<dbReference type="GO" id="GO:0009228">
    <property type="term" value="P:thiamine biosynthetic process"/>
    <property type="evidence" value="ECO:0007669"/>
    <property type="project" value="UniProtKB-KW"/>
</dbReference>
<dbReference type="GO" id="GO:0005829">
    <property type="term" value="C:cytosol"/>
    <property type="evidence" value="ECO:0007669"/>
    <property type="project" value="TreeGrafter"/>
</dbReference>
<dbReference type="EMBL" id="CYZD01000003">
    <property type="protein sequence ID" value="CUN83138.1"/>
    <property type="molecule type" value="Genomic_DNA"/>
</dbReference>
<dbReference type="Pfam" id="PF08543">
    <property type="entry name" value="Phos_pyr_kin"/>
    <property type="match status" value="1"/>
</dbReference>
<organism evidence="17 18">
    <name type="scientific">Blautia obeum</name>
    <dbReference type="NCBI Taxonomy" id="40520"/>
    <lineage>
        <taxon>Bacteria</taxon>
        <taxon>Bacillati</taxon>
        <taxon>Bacillota</taxon>
        <taxon>Clostridia</taxon>
        <taxon>Lachnospirales</taxon>
        <taxon>Lachnospiraceae</taxon>
        <taxon>Blautia</taxon>
    </lineage>
</organism>
<gene>
    <name evidence="17" type="primary">thiD</name>
    <name evidence="17" type="ORF">ERS852394_00992</name>
</gene>
<comment type="pathway">
    <text evidence="13">Cofactor biosynthesis; thiamine diphosphate biosynthesis; 4-amino-2-methyl-5-diphosphomethylpyrimidine from 5-amino-1-(5-phospho-D-ribosyl)imidazole: step 2/3.</text>
</comment>
<evidence type="ECO:0000256" key="12">
    <source>
        <dbReference type="ARBA" id="ARBA00022977"/>
    </source>
</evidence>
<evidence type="ECO:0000256" key="2">
    <source>
        <dbReference type="ARBA" id="ARBA00000565"/>
    </source>
</evidence>
<feature type="domain" description="Pyridoxamine kinase/Phosphomethylpyrimidine kinase" evidence="16">
    <location>
        <begin position="11"/>
        <end position="254"/>
    </location>
</feature>
<name>A0A174A6X1_9FIRM</name>
<evidence type="ECO:0000256" key="15">
    <source>
        <dbReference type="ARBA" id="ARBA00043176"/>
    </source>
</evidence>
<sequence>MKTVLTIAGSDCSGGAGIQADIKTMIMNGVYAMSAITALTAQNTTGVYGIQETSPEFLDNQLDCIFTDIFPDAVKIGMLSSAEIMHHVAVKLQQYHAHHIVLDPVMISTSGHRLMDKDAEQTLQKELFPLAEIITPNIPEAEALTGLQITNTDSMEEAAHKLYESFHISVLLKGGHRINDANDLLYTNGHGIWLHGERINNPNTHGTGCTLSSAIASNLARGFSLEDSVRRSKQYLTDALKAQLDLGHGSGPLDHTLGKTQ</sequence>
<comment type="pathway">
    <text evidence="3">Cofactor biosynthesis; thiamine diphosphate biosynthesis; 4-amino-2-methyl-5-diphosphomethylpyrimidine from 5-amino-1-(5-phospho-D-ribosyl)imidazole: step 3/3.</text>
</comment>
<dbReference type="InterPro" id="IPR004399">
    <property type="entry name" value="HMP/HMP-P_kinase_dom"/>
</dbReference>
<evidence type="ECO:0000256" key="13">
    <source>
        <dbReference type="ARBA" id="ARBA00037917"/>
    </source>
</evidence>
<evidence type="ECO:0000256" key="11">
    <source>
        <dbReference type="ARBA" id="ARBA00022840"/>
    </source>
</evidence>
<dbReference type="AlphaFoldDB" id="A0A174A6X1"/>
<evidence type="ECO:0000256" key="10">
    <source>
        <dbReference type="ARBA" id="ARBA00022777"/>
    </source>
</evidence>
<dbReference type="PANTHER" id="PTHR20858:SF17">
    <property type="entry name" value="HYDROXYMETHYLPYRIMIDINE_PHOSPHOMETHYLPYRIMIDINE KINASE THI20-RELATED"/>
    <property type="match status" value="1"/>
</dbReference>
<dbReference type="Gene3D" id="3.40.1190.20">
    <property type="match status" value="1"/>
</dbReference>
<evidence type="ECO:0000259" key="16">
    <source>
        <dbReference type="Pfam" id="PF08543"/>
    </source>
</evidence>
<dbReference type="SUPFAM" id="SSF53613">
    <property type="entry name" value="Ribokinase-like"/>
    <property type="match status" value="1"/>
</dbReference>
<evidence type="ECO:0000256" key="4">
    <source>
        <dbReference type="ARBA" id="ARBA00009879"/>
    </source>
</evidence>
<comment type="catalytic activity">
    <reaction evidence="2">
        <text>4-amino-2-methyl-5-(phosphooxymethyl)pyrimidine + ATP = 4-amino-2-methyl-5-(diphosphooxymethyl)pyrimidine + ADP</text>
        <dbReference type="Rhea" id="RHEA:19893"/>
        <dbReference type="ChEBI" id="CHEBI:30616"/>
        <dbReference type="ChEBI" id="CHEBI:57841"/>
        <dbReference type="ChEBI" id="CHEBI:58354"/>
        <dbReference type="ChEBI" id="CHEBI:456216"/>
        <dbReference type="EC" id="2.7.4.7"/>
    </reaction>
</comment>
<evidence type="ECO:0000256" key="6">
    <source>
        <dbReference type="ARBA" id="ARBA00012963"/>
    </source>
</evidence>
<evidence type="ECO:0000313" key="18">
    <source>
        <dbReference type="Proteomes" id="UP000095409"/>
    </source>
</evidence>
<comment type="similarity">
    <text evidence="4">Belongs to the ThiD family.</text>
</comment>
<dbReference type="GO" id="GO:0008902">
    <property type="term" value="F:hydroxymethylpyrimidine kinase activity"/>
    <property type="evidence" value="ECO:0007669"/>
    <property type="project" value="UniProtKB-EC"/>
</dbReference>
<keyword evidence="8 17" id="KW-0808">Transferase</keyword>
<dbReference type="EC" id="2.7.1.49" evidence="5"/>
<evidence type="ECO:0000256" key="1">
    <source>
        <dbReference type="ARBA" id="ARBA00000151"/>
    </source>
</evidence>
<evidence type="ECO:0000256" key="9">
    <source>
        <dbReference type="ARBA" id="ARBA00022741"/>
    </source>
</evidence>
<dbReference type="RefSeq" id="WP_055065819.1">
    <property type="nucleotide sequence ID" value="NZ_CYZD01000003.1"/>
</dbReference>
<dbReference type="EC" id="2.7.4.7" evidence="6"/>
<dbReference type="InterPro" id="IPR029056">
    <property type="entry name" value="Ribokinase-like"/>
</dbReference>
<comment type="catalytic activity">
    <reaction evidence="1">
        <text>4-amino-5-hydroxymethyl-2-methylpyrimidine + ATP = 4-amino-2-methyl-5-(phosphooxymethyl)pyrimidine + ADP + H(+)</text>
        <dbReference type="Rhea" id="RHEA:23096"/>
        <dbReference type="ChEBI" id="CHEBI:15378"/>
        <dbReference type="ChEBI" id="CHEBI:16892"/>
        <dbReference type="ChEBI" id="CHEBI:30616"/>
        <dbReference type="ChEBI" id="CHEBI:58354"/>
        <dbReference type="ChEBI" id="CHEBI:456216"/>
        <dbReference type="EC" id="2.7.1.49"/>
    </reaction>
</comment>
<dbReference type="CDD" id="cd01169">
    <property type="entry name" value="HMPP_kinase"/>
    <property type="match status" value="1"/>
</dbReference>
<keyword evidence="12" id="KW-0784">Thiamine biosynthesis</keyword>
<dbReference type="NCBIfam" id="TIGR00097">
    <property type="entry name" value="HMP-P_kinase"/>
    <property type="match status" value="1"/>
</dbReference>
<proteinExistence type="inferred from homology"/>
<keyword evidence="9" id="KW-0547">Nucleotide-binding</keyword>
<dbReference type="PANTHER" id="PTHR20858">
    <property type="entry name" value="PHOSPHOMETHYLPYRIMIDINE KINASE"/>
    <property type="match status" value="1"/>
</dbReference>
<keyword evidence="10 17" id="KW-0418">Kinase</keyword>
<evidence type="ECO:0000256" key="3">
    <source>
        <dbReference type="ARBA" id="ARBA00004769"/>
    </source>
</evidence>
<dbReference type="GO" id="GO:0005524">
    <property type="term" value="F:ATP binding"/>
    <property type="evidence" value="ECO:0007669"/>
    <property type="project" value="UniProtKB-KW"/>
</dbReference>
<evidence type="ECO:0000256" key="8">
    <source>
        <dbReference type="ARBA" id="ARBA00022679"/>
    </source>
</evidence>
<dbReference type="GO" id="GO:0008972">
    <property type="term" value="F:phosphomethylpyrimidine kinase activity"/>
    <property type="evidence" value="ECO:0007669"/>
    <property type="project" value="UniProtKB-EC"/>
</dbReference>
<protein>
    <recommendedName>
        <fullName evidence="7">Hydroxymethylpyrimidine/phosphomethylpyrimidine kinase</fullName>
        <ecNumber evidence="5">2.7.1.49</ecNumber>
        <ecNumber evidence="6">2.7.4.7</ecNumber>
    </recommendedName>
    <alternativeName>
        <fullName evidence="14">Hydroxymethylpyrimidine kinase</fullName>
    </alternativeName>
    <alternativeName>
        <fullName evidence="15">Hydroxymethylpyrimidine phosphate kinase</fullName>
    </alternativeName>
</protein>